<proteinExistence type="predicted"/>
<dbReference type="EMBL" id="JAWDJX010000018">
    <property type="protein sequence ID" value="KAK3052900.1"/>
    <property type="molecule type" value="Genomic_DNA"/>
</dbReference>
<keyword evidence="3" id="KW-1185">Reference proteome</keyword>
<accession>A0AAJ0GBX3</accession>
<evidence type="ECO:0000313" key="3">
    <source>
        <dbReference type="Proteomes" id="UP001271007"/>
    </source>
</evidence>
<feature type="region of interest" description="Disordered" evidence="1">
    <location>
        <begin position="26"/>
        <end position="101"/>
    </location>
</feature>
<name>A0AAJ0GBX3_9PEZI</name>
<comment type="caution">
    <text evidence="2">The sequence shown here is derived from an EMBL/GenBank/DDBJ whole genome shotgun (WGS) entry which is preliminary data.</text>
</comment>
<sequence length="232" mass="25653">MSDTDLNASTIGKGLDLLENFQQLVLEHRGRKTSPVGSSTQHRSTSRSSIQQKQSKTEEGLASSPSSRGSTSRPSSARSELRPHDSVSQRNSPDGPPIPVVSDEQIEATRKKGRTQIIAHALTLIRLTIVRMIIADFDNDNIDVGDEQARSPLADEKSTATLAGMYTDADDLILSLHQDEEERVMDHLTAKIVFDPTWTMAAEGITLRLAKDLDKECDKLVKYWQRAESPET</sequence>
<gene>
    <name evidence="2" type="ORF">LTR09_005964</name>
</gene>
<feature type="compositionally biased region" description="Low complexity" evidence="1">
    <location>
        <begin position="38"/>
        <end position="52"/>
    </location>
</feature>
<evidence type="ECO:0000313" key="2">
    <source>
        <dbReference type="EMBL" id="KAK3052900.1"/>
    </source>
</evidence>
<reference evidence="2" key="1">
    <citation type="submission" date="2023-04" db="EMBL/GenBank/DDBJ databases">
        <title>Black Yeasts Isolated from many extreme environments.</title>
        <authorList>
            <person name="Coleine C."/>
            <person name="Stajich J.E."/>
            <person name="Selbmann L."/>
        </authorList>
    </citation>
    <scope>NUCLEOTIDE SEQUENCE</scope>
    <source>
        <strain evidence="2">CCFEE 5312</strain>
    </source>
</reference>
<dbReference type="AlphaFoldDB" id="A0AAJ0GBX3"/>
<organism evidence="2 3">
    <name type="scientific">Extremus antarcticus</name>
    <dbReference type="NCBI Taxonomy" id="702011"/>
    <lineage>
        <taxon>Eukaryota</taxon>
        <taxon>Fungi</taxon>
        <taxon>Dikarya</taxon>
        <taxon>Ascomycota</taxon>
        <taxon>Pezizomycotina</taxon>
        <taxon>Dothideomycetes</taxon>
        <taxon>Dothideomycetidae</taxon>
        <taxon>Mycosphaerellales</taxon>
        <taxon>Extremaceae</taxon>
        <taxon>Extremus</taxon>
    </lineage>
</organism>
<evidence type="ECO:0000256" key="1">
    <source>
        <dbReference type="SAM" id="MobiDB-lite"/>
    </source>
</evidence>
<dbReference type="Proteomes" id="UP001271007">
    <property type="component" value="Unassembled WGS sequence"/>
</dbReference>
<protein>
    <submittedName>
        <fullName evidence="2">Uncharacterized protein</fullName>
    </submittedName>
</protein>
<feature type="compositionally biased region" description="Low complexity" evidence="1">
    <location>
        <begin position="60"/>
        <end position="78"/>
    </location>
</feature>